<feature type="non-terminal residue" evidence="2">
    <location>
        <position position="1"/>
    </location>
</feature>
<gene>
    <name evidence="2" type="ORF">HPG69_002870</name>
</gene>
<feature type="transmembrane region" description="Helical" evidence="1">
    <location>
        <begin position="7"/>
        <end position="27"/>
    </location>
</feature>
<evidence type="ECO:0000313" key="3">
    <source>
        <dbReference type="Proteomes" id="UP000551758"/>
    </source>
</evidence>
<keyword evidence="1" id="KW-1133">Transmembrane helix</keyword>
<accession>A0A7J7ERB3</accession>
<name>A0A7J7ERB3_DICBM</name>
<organism evidence="2 3">
    <name type="scientific">Diceros bicornis minor</name>
    <name type="common">South-central black rhinoceros</name>
    <dbReference type="NCBI Taxonomy" id="77932"/>
    <lineage>
        <taxon>Eukaryota</taxon>
        <taxon>Metazoa</taxon>
        <taxon>Chordata</taxon>
        <taxon>Craniata</taxon>
        <taxon>Vertebrata</taxon>
        <taxon>Euteleostomi</taxon>
        <taxon>Mammalia</taxon>
        <taxon>Eutheria</taxon>
        <taxon>Laurasiatheria</taxon>
        <taxon>Perissodactyla</taxon>
        <taxon>Rhinocerotidae</taxon>
        <taxon>Diceros</taxon>
    </lineage>
</organism>
<comment type="caution">
    <text evidence="2">The sequence shown here is derived from an EMBL/GenBank/DDBJ whole genome shotgun (WGS) entry which is preliminary data.</text>
</comment>
<keyword evidence="1" id="KW-0472">Membrane</keyword>
<dbReference type="InterPro" id="IPR033542">
    <property type="entry name" value="TM225"/>
</dbReference>
<evidence type="ECO:0000256" key="1">
    <source>
        <dbReference type="SAM" id="Phobius"/>
    </source>
</evidence>
<dbReference type="PANTHER" id="PTHR36477">
    <property type="entry name" value="TRANSMEMBRANE PROTEIN 225"/>
    <property type="match status" value="1"/>
</dbReference>
<keyword evidence="1" id="KW-0812">Transmembrane</keyword>
<evidence type="ECO:0000313" key="2">
    <source>
        <dbReference type="EMBL" id="KAF5918228.1"/>
    </source>
</evidence>
<dbReference type="Proteomes" id="UP000551758">
    <property type="component" value="Unassembled WGS sequence"/>
</dbReference>
<dbReference type="EMBL" id="JACDTQ010002466">
    <property type="protein sequence ID" value="KAF5918228.1"/>
    <property type="molecule type" value="Genomic_DNA"/>
</dbReference>
<keyword evidence="3" id="KW-1185">Reference proteome</keyword>
<reference evidence="2 3" key="1">
    <citation type="journal article" date="2020" name="Mol. Biol. Evol.">
        <title>Interspecific Gene Flow and the Evolution of Specialization in Black and White Rhinoceros.</title>
        <authorList>
            <person name="Moodley Y."/>
            <person name="Westbury M.V."/>
            <person name="Russo I.M."/>
            <person name="Gopalakrishnan S."/>
            <person name="Rakotoarivelo A."/>
            <person name="Olsen R.A."/>
            <person name="Prost S."/>
            <person name="Tunstall T."/>
            <person name="Ryder O.A."/>
            <person name="Dalen L."/>
            <person name="Bruford M.W."/>
        </authorList>
    </citation>
    <scope>NUCLEOTIDE SEQUENCE [LARGE SCALE GENOMIC DNA]</scope>
    <source>
        <strain evidence="2">SBR-YM</strain>
        <tissue evidence="2">Skin</tissue>
    </source>
</reference>
<feature type="transmembrane region" description="Helical" evidence="1">
    <location>
        <begin position="55"/>
        <end position="75"/>
    </location>
</feature>
<proteinExistence type="predicted"/>
<dbReference type="AlphaFoldDB" id="A0A7J7ERB3"/>
<protein>
    <submittedName>
        <fullName evidence="2">Uncharacterized protein</fullName>
    </submittedName>
</protein>
<sequence>MGHSPGLHLPGYLLILVVFVFPFWVWLVNEESHEVFFSGLFENCLAIKCWKPRHLSIVLSFLTTFSMWSFVAQLFPRTQKHNFVGLCFPGLVAACPGDPESEGAICLFQASACLGCHLLSISQSIEETEGILHLVNLESLGGYLHSIQKDTLL</sequence>
<dbReference type="PANTHER" id="PTHR36477:SF2">
    <property type="entry name" value="TRANSMEMBRANE PROTEIN 225B"/>
    <property type="match status" value="1"/>
</dbReference>